<organism evidence="2 3">
    <name type="scientific">Thalassiosira oceanica</name>
    <name type="common">Marine diatom</name>
    <dbReference type="NCBI Taxonomy" id="159749"/>
    <lineage>
        <taxon>Eukaryota</taxon>
        <taxon>Sar</taxon>
        <taxon>Stramenopiles</taxon>
        <taxon>Ochrophyta</taxon>
        <taxon>Bacillariophyta</taxon>
        <taxon>Coscinodiscophyceae</taxon>
        <taxon>Thalassiosirophycidae</taxon>
        <taxon>Thalassiosirales</taxon>
        <taxon>Thalassiosiraceae</taxon>
        <taxon>Thalassiosira</taxon>
    </lineage>
</organism>
<evidence type="ECO:0000256" key="1">
    <source>
        <dbReference type="SAM" id="MobiDB-lite"/>
    </source>
</evidence>
<evidence type="ECO:0000313" key="2">
    <source>
        <dbReference type="EMBL" id="EJK47085.1"/>
    </source>
</evidence>
<proteinExistence type="predicted"/>
<protein>
    <recommendedName>
        <fullName evidence="4">PPPDE domain-containing protein</fullName>
    </recommendedName>
</protein>
<dbReference type="AlphaFoldDB" id="K0R3U4"/>
<keyword evidence="3" id="KW-1185">Reference proteome</keyword>
<evidence type="ECO:0008006" key="4">
    <source>
        <dbReference type="Google" id="ProtNLM"/>
    </source>
</evidence>
<name>K0R3U4_THAOC</name>
<feature type="region of interest" description="Disordered" evidence="1">
    <location>
        <begin position="1"/>
        <end position="28"/>
    </location>
</feature>
<comment type="caution">
    <text evidence="2">The sequence shown here is derived from an EMBL/GenBank/DDBJ whole genome shotgun (WGS) entry which is preliminary data.</text>
</comment>
<dbReference type="Proteomes" id="UP000266841">
    <property type="component" value="Unassembled WGS sequence"/>
</dbReference>
<dbReference type="OrthoDB" id="6050183at2759"/>
<dbReference type="eggNOG" id="ENOG502RZXJ">
    <property type="taxonomic scope" value="Eukaryota"/>
</dbReference>
<gene>
    <name evidence="2" type="ORF">THAOC_34218</name>
</gene>
<reference evidence="2 3" key="1">
    <citation type="journal article" date="2012" name="Genome Biol.">
        <title>Genome and low-iron response of an oceanic diatom adapted to chronic iron limitation.</title>
        <authorList>
            <person name="Lommer M."/>
            <person name="Specht M."/>
            <person name="Roy A.S."/>
            <person name="Kraemer L."/>
            <person name="Andreson R."/>
            <person name="Gutowska M.A."/>
            <person name="Wolf J."/>
            <person name="Bergner S.V."/>
            <person name="Schilhabel M.B."/>
            <person name="Klostermeier U.C."/>
            <person name="Beiko R.G."/>
            <person name="Rosenstiel P."/>
            <person name="Hippler M."/>
            <person name="Laroche J."/>
        </authorList>
    </citation>
    <scope>NUCLEOTIDE SEQUENCE [LARGE SCALE GENOMIC DNA]</scope>
    <source>
        <strain evidence="2 3">CCMP1005</strain>
    </source>
</reference>
<dbReference type="EMBL" id="AGNL01047363">
    <property type="protein sequence ID" value="EJK47085.1"/>
    <property type="molecule type" value="Genomic_DNA"/>
</dbReference>
<accession>K0R3U4</accession>
<feature type="compositionally biased region" description="Low complexity" evidence="1">
    <location>
        <begin position="1"/>
        <end position="13"/>
    </location>
</feature>
<evidence type="ECO:0000313" key="3">
    <source>
        <dbReference type="Proteomes" id="UP000266841"/>
    </source>
</evidence>
<sequence>MDSSAAEVLAAAAPNVDNGEYPGSKKEESELFQCPGVSPDGKTCDAPGQNSRCIHSSYGANAGFVAGRLPKISSMSESELQDVIGPDVDGGLIFTIKVLPDGYDSKGEENLTFLEKRDYDPRAKMPKPRRKMPFPVTSGDFYSSVCCIGKNPVVVNSKEHHVEDYMEHDMWDRDARRETISSSRNKPPRWMFNGVINGWPGIPMPLEVIMVQCRDPGFLGRRKGWSTLWDRNVEGRIEGKDPSSCCKSASIEGRGLRQVKVKLRAPHWSAHGWSRSSPGFAFWVEGQQVESVSNCNNPPDLTVTYGTNLLSRFKCKDDDDDPRSTRVHMISHRYATGGSRTETPKEKLTYHSIVLIEWDHRRYCSVVEIAYLNGLGGYRCKSNWYADRDARDPSLYAAYPPEMVMPWKETMSEIRVHDVPYQDLDSFLVFMKEHEGHTRRFVDISVNFSHVVRLTYRSRRNIATYLLNYIRRDETYSEMKRNCQTFAADLCGFLAGKKDVQPFHPVNQIQYVCQKHKFLYESSGYQK</sequence>